<dbReference type="RefSeq" id="WP_053013561.1">
    <property type="nucleotide sequence ID" value="NZ_CP011371.1"/>
</dbReference>
<keyword evidence="1" id="KW-0812">Transmembrane</keyword>
<sequence>MNLALPALIAFVVFLPGFVVRSRFKRVERVSLDYSPFGQVATEAVLWAAMLHAAWLCVSAWLLERPLRADVFLKLLSSDGPSQAWAVDAVAADVLYVVAYFASLLVVAYLAPAIARRLIVRFSLDRAEGRWSGLFRFHQAPWYYLLTGADFTENDKPDFISVSAVVNVAGQAMLYTGILDEFFVAPDGSLDRLVLQEVMRRPLQADKSHQPSADGSAEEPRFYPVDGDYFVLRYSEAITLNVEYIKLVPSGAGGAAG</sequence>
<evidence type="ECO:0000313" key="2">
    <source>
        <dbReference type="EMBL" id="AKJ29482.1"/>
    </source>
</evidence>
<dbReference type="OrthoDB" id="9149244at2"/>
<feature type="transmembrane region" description="Helical" evidence="1">
    <location>
        <begin position="45"/>
        <end position="63"/>
    </location>
</feature>
<dbReference type="KEGG" id="pbh:AAW51_2791"/>
<name>A0A0G3BJC9_9BURK</name>
<keyword evidence="1" id="KW-1133">Transmembrane helix</keyword>
<organism evidence="2 3">
    <name type="scientific">Caldimonas brevitalea</name>
    <dbReference type="NCBI Taxonomy" id="413882"/>
    <lineage>
        <taxon>Bacteria</taxon>
        <taxon>Pseudomonadati</taxon>
        <taxon>Pseudomonadota</taxon>
        <taxon>Betaproteobacteria</taxon>
        <taxon>Burkholderiales</taxon>
        <taxon>Sphaerotilaceae</taxon>
        <taxon>Caldimonas</taxon>
    </lineage>
</organism>
<dbReference type="PATRIC" id="fig|413882.6.peg.2913"/>
<reference evidence="2 3" key="1">
    <citation type="submission" date="2015-05" db="EMBL/GenBank/DDBJ databases">
        <authorList>
            <person name="Tang B."/>
            <person name="Yu Y."/>
        </authorList>
    </citation>
    <scope>NUCLEOTIDE SEQUENCE [LARGE SCALE GENOMIC DNA]</scope>
    <source>
        <strain evidence="2 3">DSM 7029</strain>
    </source>
</reference>
<proteinExistence type="predicted"/>
<dbReference type="AlphaFoldDB" id="A0A0G3BJC9"/>
<gene>
    <name evidence="2" type="ORF">AAW51_2791</name>
</gene>
<dbReference type="EMBL" id="CP011371">
    <property type="protein sequence ID" value="AKJ29482.1"/>
    <property type="molecule type" value="Genomic_DNA"/>
</dbReference>
<keyword evidence="1" id="KW-0472">Membrane</keyword>
<evidence type="ECO:0000256" key="1">
    <source>
        <dbReference type="SAM" id="Phobius"/>
    </source>
</evidence>
<dbReference type="STRING" id="413882.AAW51_2791"/>
<accession>A0A0G3BJC9</accession>
<feature type="transmembrane region" description="Helical" evidence="1">
    <location>
        <begin position="84"/>
        <end position="111"/>
    </location>
</feature>
<evidence type="ECO:0000313" key="3">
    <source>
        <dbReference type="Proteomes" id="UP000035352"/>
    </source>
</evidence>
<protein>
    <submittedName>
        <fullName evidence="2">Uncharacterized protein</fullName>
    </submittedName>
</protein>
<keyword evidence="3" id="KW-1185">Reference proteome</keyword>
<dbReference type="Proteomes" id="UP000035352">
    <property type="component" value="Chromosome"/>
</dbReference>